<accession>A0A9P1GUM3</accession>
<name>A0A9P1GUM3_9PEZI</name>
<keyword evidence="2" id="KW-1185">Reference proteome</keyword>
<evidence type="ECO:0000313" key="2">
    <source>
        <dbReference type="Proteomes" id="UP000838763"/>
    </source>
</evidence>
<dbReference type="InterPro" id="IPR051150">
    <property type="entry name" value="SWT21/TCAB1_mRNA_Telomere"/>
</dbReference>
<dbReference type="Gene3D" id="2.130.10.10">
    <property type="entry name" value="YVTN repeat-like/Quinoprotein amine dehydrogenase"/>
    <property type="match status" value="1"/>
</dbReference>
<dbReference type="SUPFAM" id="SSF50978">
    <property type="entry name" value="WD40 repeat-like"/>
    <property type="match status" value="1"/>
</dbReference>
<organism evidence="1 2">
    <name type="scientific">Parascedosporium putredinis</name>
    <dbReference type="NCBI Taxonomy" id="1442378"/>
    <lineage>
        <taxon>Eukaryota</taxon>
        <taxon>Fungi</taxon>
        <taxon>Dikarya</taxon>
        <taxon>Ascomycota</taxon>
        <taxon>Pezizomycotina</taxon>
        <taxon>Sordariomycetes</taxon>
        <taxon>Hypocreomycetidae</taxon>
        <taxon>Microascales</taxon>
        <taxon>Microascaceae</taxon>
        <taxon>Parascedosporium</taxon>
    </lineage>
</organism>
<sequence>MADDFAGESNPQKPYVFVTTATHFPQDSPQTPTTITGPQLFRTAQFSADGTSLITSSWDHTLSTYVLPQSLLQEGASCQYLVSHGNTKLQAPIRSLAPNPDFSLAEPSTQSVLVATNDHPIQLHHLFPHEPNQSKIASYKLINSQTEAYIAPNSLLWPSSRSVFLCGSTNRLDVFDLTREGEDGHYMTLQTIPHAQDPETGTSPVGSGIVQALWSPCGRYLALNERNSDGLIIYDIRQGSRLLKILGPRQASTQMRLGCDLFASTPEASGVGEFEVWGGTLDGIVKMWNNAGCSPDDAPLKARGWKAHDAPVTNTALHPSGSVIVTTAGTWGPPTESALDSKLGHRDRNGVPQIPHCNLTEDIGYLARYSFEDKVILWPFKKVPHVSIIQAHIPLLFGTQETLFGGLKILVDKAQWIRTTLNLA</sequence>
<dbReference type="EMBL" id="CALLCH030000001">
    <property type="protein sequence ID" value="CAI4210889.1"/>
    <property type="molecule type" value="Genomic_DNA"/>
</dbReference>
<reference evidence="1" key="1">
    <citation type="submission" date="2022-11" db="EMBL/GenBank/DDBJ databases">
        <authorList>
            <person name="Scott C."/>
            <person name="Bruce N."/>
        </authorList>
    </citation>
    <scope>NUCLEOTIDE SEQUENCE</scope>
</reference>
<gene>
    <name evidence="1" type="ORF">PPNO1_LOCUS687</name>
</gene>
<dbReference type="AlphaFoldDB" id="A0A9P1GUM3"/>
<dbReference type="InterPro" id="IPR036322">
    <property type="entry name" value="WD40_repeat_dom_sf"/>
</dbReference>
<dbReference type="Proteomes" id="UP000838763">
    <property type="component" value="Unassembled WGS sequence"/>
</dbReference>
<dbReference type="PANTHER" id="PTHR13211:SF0">
    <property type="entry name" value="TELOMERASE CAJAL BODY PROTEIN 1"/>
    <property type="match status" value="1"/>
</dbReference>
<comment type="caution">
    <text evidence="1">The sequence shown here is derived from an EMBL/GenBank/DDBJ whole genome shotgun (WGS) entry which is preliminary data.</text>
</comment>
<protein>
    <submittedName>
        <fullName evidence="1">Uncharacterized protein</fullName>
    </submittedName>
</protein>
<dbReference type="OrthoDB" id="239865at2759"/>
<dbReference type="InterPro" id="IPR015943">
    <property type="entry name" value="WD40/YVTN_repeat-like_dom_sf"/>
</dbReference>
<proteinExistence type="predicted"/>
<dbReference type="PANTHER" id="PTHR13211">
    <property type="entry name" value="TELOMERASE CAJAL BODY PROTEIN 1"/>
    <property type="match status" value="1"/>
</dbReference>
<evidence type="ECO:0000313" key="1">
    <source>
        <dbReference type="EMBL" id="CAI4210889.1"/>
    </source>
</evidence>